<keyword evidence="3" id="KW-1185">Reference proteome</keyword>
<reference evidence="2" key="1">
    <citation type="journal article" date="2023" name="Science">
        <title>Genome structures resolve the early diversification of teleost fishes.</title>
        <authorList>
            <person name="Parey E."/>
            <person name="Louis A."/>
            <person name="Montfort J."/>
            <person name="Bouchez O."/>
            <person name="Roques C."/>
            <person name="Iampietro C."/>
            <person name="Lluch J."/>
            <person name="Castinel A."/>
            <person name="Donnadieu C."/>
            <person name="Desvignes T."/>
            <person name="Floi Bucao C."/>
            <person name="Jouanno E."/>
            <person name="Wen M."/>
            <person name="Mejri S."/>
            <person name="Dirks R."/>
            <person name="Jansen H."/>
            <person name="Henkel C."/>
            <person name="Chen W.J."/>
            <person name="Zahm M."/>
            <person name="Cabau C."/>
            <person name="Klopp C."/>
            <person name="Thompson A.W."/>
            <person name="Robinson-Rechavi M."/>
            <person name="Braasch I."/>
            <person name="Lecointre G."/>
            <person name="Bobe J."/>
            <person name="Postlethwait J.H."/>
            <person name="Berthelot C."/>
            <person name="Roest Crollius H."/>
            <person name="Guiguen Y."/>
        </authorList>
    </citation>
    <scope>NUCLEOTIDE SEQUENCE</scope>
    <source>
        <strain evidence="2">WJC10195</strain>
    </source>
</reference>
<keyword evidence="1" id="KW-1133">Transmembrane helix</keyword>
<proteinExistence type="predicted"/>
<keyword evidence="1" id="KW-0812">Transmembrane</keyword>
<dbReference type="Proteomes" id="UP001152622">
    <property type="component" value="Chromosome 4"/>
</dbReference>
<comment type="caution">
    <text evidence="2">The sequence shown here is derived from an EMBL/GenBank/DDBJ whole genome shotgun (WGS) entry which is preliminary data.</text>
</comment>
<protein>
    <submittedName>
        <fullName evidence="2">Uncharacterized protein</fullName>
    </submittedName>
</protein>
<accession>A0A9Q1J0J7</accession>
<organism evidence="2 3">
    <name type="scientific">Synaphobranchus kaupii</name>
    <name type="common">Kaup's arrowtooth eel</name>
    <dbReference type="NCBI Taxonomy" id="118154"/>
    <lineage>
        <taxon>Eukaryota</taxon>
        <taxon>Metazoa</taxon>
        <taxon>Chordata</taxon>
        <taxon>Craniata</taxon>
        <taxon>Vertebrata</taxon>
        <taxon>Euteleostomi</taxon>
        <taxon>Actinopterygii</taxon>
        <taxon>Neopterygii</taxon>
        <taxon>Teleostei</taxon>
        <taxon>Anguilliformes</taxon>
        <taxon>Synaphobranchidae</taxon>
        <taxon>Synaphobranchus</taxon>
    </lineage>
</organism>
<sequence length="58" mass="6054">MSATGPHVLESPARIGSALLMRASGRTVAIIASLIYVHILIPRAGRGAAVDWRTIGMA</sequence>
<evidence type="ECO:0000313" key="2">
    <source>
        <dbReference type="EMBL" id="KAJ8363557.1"/>
    </source>
</evidence>
<dbReference type="AlphaFoldDB" id="A0A9Q1J0J7"/>
<gene>
    <name evidence="2" type="ORF">SKAU_G00123880</name>
</gene>
<evidence type="ECO:0000256" key="1">
    <source>
        <dbReference type="SAM" id="Phobius"/>
    </source>
</evidence>
<dbReference type="EMBL" id="JAINUF010000004">
    <property type="protein sequence ID" value="KAJ8363557.1"/>
    <property type="molecule type" value="Genomic_DNA"/>
</dbReference>
<name>A0A9Q1J0J7_SYNKA</name>
<keyword evidence="1" id="KW-0472">Membrane</keyword>
<feature type="transmembrane region" description="Helical" evidence="1">
    <location>
        <begin position="20"/>
        <end position="41"/>
    </location>
</feature>
<evidence type="ECO:0000313" key="3">
    <source>
        <dbReference type="Proteomes" id="UP001152622"/>
    </source>
</evidence>